<dbReference type="NCBIfam" id="TIGR02433">
    <property type="entry name" value="lysidine_TilS_C"/>
    <property type="match status" value="1"/>
</dbReference>
<comment type="subcellular location">
    <subcellularLocation>
        <location evidence="1 8">Cytoplasm</location>
    </subcellularLocation>
</comment>
<keyword evidence="4 8" id="KW-0819">tRNA processing</keyword>
<dbReference type="EC" id="6.3.4.19" evidence="8"/>
<dbReference type="InterPro" id="IPR012795">
    <property type="entry name" value="tRNA_Ile_lys_synt_N"/>
</dbReference>
<evidence type="ECO:0000256" key="4">
    <source>
        <dbReference type="ARBA" id="ARBA00022694"/>
    </source>
</evidence>
<keyword evidence="2 8" id="KW-0963">Cytoplasm</keyword>
<evidence type="ECO:0000256" key="6">
    <source>
        <dbReference type="ARBA" id="ARBA00022840"/>
    </source>
</evidence>
<evidence type="ECO:0000313" key="10">
    <source>
        <dbReference type="EMBL" id="ADI16963.1"/>
    </source>
</evidence>
<evidence type="ECO:0000256" key="7">
    <source>
        <dbReference type="ARBA" id="ARBA00048539"/>
    </source>
</evidence>
<protein>
    <recommendedName>
        <fullName evidence="8">tRNA(Ile)-lysidine synthase</fullName>
        <ecNumber evidence="8">6.3.4.19</ecNumber>
    </recommendedName>
    <alternativeName>
        <fullName evidence="8">tRNA(Ile)-2-lysyl-cytidine synthase</fullName>
    </alternativeName>
    <alternativeName>
        <fullName evidence="8">tRNA(Ile)-lysidine synthetase</fullName>
    </alternativeName>
</protein>
<comment type="similarity">
    <text evidence="8">Belongs to the tRNA(Ile)-lysidine synthase family.</text>
</comment>
<feature type="binding site" evidence="8">
    <location>
        <begin position="25"/>
        <end position="30"/>
    </location>
    <ligand>
        <name>ATP</name>
        <dbReference type="ChEBI" id="CHEBI:30616"/>
    </ligand>
</feature>
<dbReference type="CDD" id="cd01992">
    <property type="entry name" value="TilS_N"/>
    <property type="match status" value="1"/>
</dbReference>
<dbReference type="GO" id="GO:0032267">
    <property type="term" value="F:tRNA(Ile)-lysidine synthase activity"/>
    <property type="evidence" value="ECO:0007669"/>
    <property type="project" value="UniProtKB-EC"/>
</dbReference>
<keyword evidence="3 8" id="KW-0436">Ligase</keyword>
<proteinExistence type="inferred from homology"/>
<comment type="domain">
    <text evidence="8">The N-terminal region contains the highly conserved SGGXDS motif, predicted to be a P-loop motif involved in ATP binding.</text>
</comment>
<dbReference type="NCBIfam" id="TIGR02432">
    <property type="entry name" value="lysidine_TilS_N"/>
    <property type="match status" value="1"/>
</dbReference>
<dbReference type="InterPro" id="IPR012094">
    <property type="entry name" value="tRNA_Ile_lys_synt"/>
</dbReference>
<evidence type="ECO:0000256" key="8">
    <source>
        <dbReference type="HAMAP-Rule" id="MF_01161"/>
    </source>
</evidence>
<organism evidence="10">
    <name type="scientific">uncultured Sphingobacteriales bacterium HF0010_19H17</name>
    <dbReference type="NCBI Taxonomy" id="710990"/>
    <lineage>
        <taxon>Bacteria</taxon>
        <taxon>Pseudomonadati</taxon>
        <taxon>Bacteroidota</taxon>
        <taxon>Sphingobacteriia</taxon>
        <taxon>Sphingobacteriales</taxon>
        <taxon>environmental samples</taxon>
    </lineage>
</organism>
<comment type="catalytic activity">
    <reaction evidence="7 8">
        <text>cytidine(34) in tRNA(Ile2) + L-lysine + ATP = lysidine(34) in tRNA(Ile2) + AMP + diphosphate + H(+)</text>
        <dbReference type="Rhea" id="RHEA:43744"/>
        <dbReference type="Rhea" id="RHEA-COMP:10625"/>
        <dbReference type="Rhea" id="RHEA-COMP:10670"/>
        <dbReference type="ChEBI" id="CHEBI:15378"/>
        <dbReference type="ChEBI" id="CHEBI:30616"/>
        <dbReference type="ChEBI" id="CHEBI:32551"/>
        <dbReference type="ChEBI" id="CHEBI:33019"/>
        <dbReference type="ChEBI" id="CHEBI:82748"/>
        <dbReference type="ChEBI" id="CHEBI:83665"/>
        <dbReference type="ChEBI" id="CHEBI:456215"/>
        <dbReference type="EC" id="6.3.4.19"/>
    </reaction>
</comment>
<dbReference type="PANTHER" id="PTHR43033">
    <property type="entry name" value="TRNA(ILE)-LYSIDINE SYNTHASE-RELATED"/>
    <property type="match status" value="1"/>
</dbReference>
<dbReference type="SUPFAM" id="SSF56037">
    <property type="entry name" value="PheT/TilS domain"/>
    <property type="match status" value="1"/>
</dbReference>
<dbReference type="AlphaFoldDB" id="E0XRC2"/>
<gene>
    <name evidence="8" type="primary">tilS</name>
</gene>
<sequence>MQKAFLKYCSEIGLGKDDKILVALSGGLDSVALLYLMHMSGFYVEAAHCNFNLRGEESDGDAQFVKELCAALGLPVHVKNFDTAAHANDFGVSIQMAARDLRYVWFEELRSKNGLAYIATAHHRDDQVETLLINLSRGTGLKGMQGMKSLQNKIIRPLLFTDRSALEVWMQKEKHAYREDSSNASIKYSRNKLRHQVIPILKTLNPSLSTTVQENVERFAGSETNLSFLLEKERQNIVLQKSTEQHFILSALTAFPSPSSVLYYFISDSGFHDWKAIENILNSESGKIIYSQTHELLKDREVLVLREKKTVEQRKYLIEKSKPGISSPLQMQFSCVPAKDFKINTSSLVAALDYDKLIFPLELRKWKEGDAFQPLGLEGKKKLSDFFIDQKKNLFEKDNTWLLCSDDQIVWVVGSRIDERFKLVEKTQKVYLAELNDVFGK</sequence>
<accession>E0XRC2</accession>
<dbReference type="EMBL" id="GU474851">
    <property type="protein sequence ID" value="ADI16963.1"/>
    <property type="molecule type" value="Genomic_DNA"/>
</dbReference>
<keyword evidence="6 8" id="KW-0067">ATP-binding</keyword>
<dbReference type="SMART" id="SM00977">
    <property type="entry name" value="TilS_C"/>
    <property type="match status" value="1"/>
</dbReference>
<dbReference type="GO" id="GO:0005524">
    <property type="term" value="F:ATP binding"/>
    <property type="evidence" value="ECO:0007669"/>
    <property type="project" value="UniProtKB-UniRule"/>
</dbReference>
<name>E0XRC2_9SPHI</name>
<feature type="domain" description="Lysidine-tRNA(Ile) synthetase C-terminal" evidence="9">
    <location>
        <begin position="361"/>
        <end position="434"/>
    </location>
</feature>
<evidence type="ECO:0000259" key="9">
    <source>
        <dbReference type="SMART" id="SM00977"/>
    </source>
</evidence>
<dbReference type="GO" id="GO:0005737">
    <property type="term" value="C:cytoplasm"/>
    <property type="evidence" value="ECO:0007669"/>
    <property type="project" value="UniProtKB-SubCell"/>
</dbReference>
<dbReference type="Pfam" id="PF01171">
    <property type="entry name" value="ATP_bind_3"/>
    <property type="match status" value="1"/>
</dbReference>
<dbReference type="SUPFAM" id="SSF52402">
    <property type="entry name" value="Adenine nucleotide alpha hydrolases-like"/>
    <property type="match status" value="1"/>
</dbReference>
<evidence type="ECO:0000256" key="5">
    <source>
        <dbReference type="ARBA" id="ARBA00022741"/>
    </source>
</evidence>
<evidence type="ECO:0000256" key="2">
    <source>
        <dbReference type="ARBA" id="ARBA00022490"/>
    </source>
</evidence>
<evidence type="ECO:0000256" key="1">
    <source>
        <dbReference type="ARBA" id="ARBA00004496"/>
    </source>
</evidence>
<reference evidence="10" key="1">
    <citation type="journal article" date="2011" name="Environ. Microbiol.">
        <title>Time-series analyses of Monterey Bay coastal microbial picoplankton using a 'genome proxy' microarray.</title>
        <authorList>
            <person name="Rich V.I."/>
            <person name="Pham V.D."/>
            <person name="Eppley J."/>
            <person name="Shi Y."/>
            <person name="DeLong E.F."/>
        </authorList>
    </citation>
    <scope>NUCLEOTIDE SEQUENCE</scope>
</reference>
<dbReference type="InterPro" id="IPR014729">
    <property type="entry name" value="Rossmann-like_a/b/a_fold"/>
</dbReference>
<dbReference type="PANTHER" id="PTHR43033:SF1">
    <property type="entry name" value="TRNA(ILE)-LYSIDINE SYNTHASE-RELATED"/>
    <property type="match status" value="1"/>
</dbReference>
<dbReference type="InterPro" id="IPR011063">
    <property type="entry name" value="TilS/TtcA_N"/>
</dbReference>
<keyword evidence="5 8" id="KW-0547">Nucleotide-binding</keyword>
<dbReference type="InterPro" id="IPR012796">
    <property type="entry name" value="Lysidine-tRNA-synth_C"/>
</dbReference>
<comment type="function">
    <text evidence="8">Ligates lysine onto the cytidine present at position 34 of the AUA codon-specific tRNA(Ile) that contains the anticodon CAU, in an ATP-dependent manner. Cytidine is converted to lysidine, thus changing the amino acid specificity of the tRNA from methionine to isoleucine.</text>
</comment>
<dbReference type="Pfam" id="PF11734">
    <property type="entry name" value="TilS_C"/>
    <property type="match status" value="1"/>
</dbReference>
<dbReference type="Gene3D" id="3.40.50.620">
    <property type="entry name" value="HUPs"/>
    <property type="match status" value="1"/>
</dbReference>
<evidence type="ECO:0000256" key="3">
    <source>
        <dbReference type="ARBA" id="ARBA00022598"/>
    </source>
</evidence>
<dbReference type="HAMAP" id="MF_01161">
    <property type="entry name" value="tRNA_Ile_lys_synt"/>
    <property type="match status" value="1"/>
</dbReference>
<dbReference type="GO" id="GO:0006400">
    <property type="term" value="P:tRNA modification"/>
    <property type="evidence" value="ECO:0007669"/>
    <property type="project" value="UniProtKB-UniRule"/>
</dbReference>